<reference evidence="2" key="1">
    <citation type="journal article" date="2019" name="Int. J. Syst. Evol. Microbiol.">
        <title>The Global Catalogue of Microorganisms (GCM) 10K type strain sequencing project: providing services to taxonomists for standard genome sequencing and annotation.</title>
        <authorList>
            <consortium name="The Broad Institute Genomics Platform"/>
            <consortium name="The Broad Institute Genome Sequencing Center for Infectious Disease"/>
            <person name="Wu L."/>
            <person name="Ma J."/>
        </authorList>
    </citation>
    <scope>NUCLEOTIDE SEQUENCE [LARGE SCALE GENOMIC DNA]</scope>
    <source>
        <strain evidence="2">TBRC 1276</strain>
    </source>
</reference>
<dbReference type="RefSeq" id="WP_379534512.1">
    <property type="nucleotide sequence ID" value="NZ_JBHSBI010000036.1"/>
</dbReference>
<name>A0ABV8GPP6_9ACTN</name>
<comment type="caution">
    <text evidence="1">The sequence shown here is derived from an EMBL/GenBank/DDBJ whole genome shotgun (WGS) entry which is preliminary data.</text>
</comment>
<organism evidence="1 2">
    <name type="scientific">Nonomuraea purpurea</name>
    <dbReference type="NCBI Taxonomy" id="1849276"/>
    <lineage>
        <taxon>Bacteria</taxon>
        <taxon>Bacillati</taxon>
        <taxon>Actinomycetota</taxon>
        <taxon>Actinomycetes</taxon>
        <taxon>Streptosporangiales</taxon>
        <taxon>Streptosporangiaceae</taxon>
        <taxon>Nonomuraea</taxon>
    </lineage>
</organism>
<accession>A0ABV8GPP6</accession>
<evidence type="ECO:0000313" key="1">
    <source>
        <dbReference type="EMBL" id="MFC4014677.1"/>
    </source>
</evidence>
<dbReference type="Proteomes" id="UP001595851">
    <property type="component" value="Unassembled WGS sequence"/>
</dbReference>
<dbReference type="EMBL" id="JBHSBI010000036">
    <property type="protein sequence ID" value="MFC4014677.1"/>
    <property type="molecule type" value="Genomic_DNA"/>
</dbReference>
<proteinExistence type="predicted"/>
<gene>
    <name evidence="1" type="ORF">ACFOY2_46155</name>
</gene>
<evidence type="ECO:0008006" key="3">
    <source>
        <dbReference type="Google" id="ProtNLM"/>
    </source>
</evidence>
<protein>
    <recommendedName>
        <fullName evidence="3">Small CPxCG-related zinc finger protein</fullName>
    </recommendedName>
</protein>
<keyword evidence="2" id="KW-1185">Reference proteome</keyword>
<sequence length="90" mass="9637">MTIVATRPAIIAATLSPEAVADAKELLDDRGWFAIDGDATGAELLDVIDDALGMRDVFLCDVCHARVTDNAHTDSYSEETVAVCEHCGDR</sequence>
<evidence type="ECO:0000313" key="2">
    <source>
        <dbReference type="Proteomes" id="UP001595851"/>
    </source>
</evidence>